<reference evidence="3 4" key="1">
    <citation type="submission" date="2022-11" db="EMBL/GenBank/DDBJ databases">
        <title>Mycobacterium sp. nov.</title>
        <authorList>
            <person name="Papic B."/>
            <person name="Spicic S."/>
            <person name="Duvnjak S."/>
        </authorList>
    </citation>
    <scope>NUCLEOTIDE SEQUENCE [LARGE SCALE GENOMIC DNA]</scope>
    <source>
        <strain evidence="3 4">CVI_P4</strain>
    </source>
</reference>
<name>A0ABT3SCU6_9MYCO</name>
<keyword evidence="4" id="KW-1185">Reference proteome</keyword>
<gene>
    <name evidence="3" type="ORF">ORI27_09675</name>
</gene>
<dbReference type="RefSeq" id="WP_265996538.1">
    <property type="nucleotide sequence ID" value="NZ_JAPJDN010000006.1"/>
</dbReference>
<evidence type="ECO:0008006" key="5">
    <source>
        <dbReference type="Google" id="ProtNLM"/>
    </source>
</evidence>
<protein>
    <recommendedName>
        <fullName evidence="5">PPE family protein</fullName>
    </recommendedName>
</protein>
<sequence length="307" mass="29251">MSQRTGTVINKFTGAIAVGALTAGALATTGLGSAPSANATCASFFGIGNSADCVSTPTSIAIAIGTGSQALAYGWFSSAVAVGNSAIAVAGDVVQTNIFDFGTAIGNNALAQATGIVGMATQLGSNGVAVAVASTSLNYLGLNTALNVSLGTTVVGGSVVEAIGKGNLAVNLFGNGTGGGHLAYALGTLNTAWTVGGTNNKAIANGGNGNAAFADFGSGNTVAAGPGPLAIAGSILQTGQVVTKSGPGFNINGIKVGGAAATDTTTAAAQHTAKPGTGRSARPAGATNTGKKASRHAARHTGGSKRG</sequence>
<evidence type="ECO:0000313" key="4">
    <source>
        <dbReference type="Proteomes" id="UP001300745"/>
    </source>
</evidence>
<dbReference type="EMBL" id="JAPJDO010000006">
    <property type="protein sequence ID" value="MCX2936969.1"/>
    <property type="molecule type" value="Genomic_DNA"/>
</dbReference>
<keyword evidence="2" id="KW-0732">Signal</keyword>
<feature type="signal peptide" evidence="2">
    <location>
        <begin position="1"/>
        <end position="27"/>
    </location>
</feature>
<feature type="compositionally biased region" description="Basic residues" evidence="1">
    <location>
        <begin position="292"/>
        <end position="307"/>
    </location>
</feature>
<feature type="region of interest" description="Disordered" evidence="1">
    <location>
        <begin position="267"/>
        <end position="307"/>
    </location>
</feature>
<proteinExistence type="predicted"/>
<evidence type="ECO:0000256" key="1">
    <source>
        <dbReference type="SAM" id="MobiDB-lite"/>
    </source>
</evidence>
<evidence type="ECO:0000256" key="2">
    <source>
        <dbReference type="SAM" id="SignalP"/>
    </source>
</evidence>
<evidence type="ECO:0000313" key="3">
    <source>
        <dbReference type="EMBL" id="MCX2936969.1"/>
    </source>
</evidence>
<accession>A0ABT3SCU6</accession>
<dbReference type="Proteomes" id="UP001300745">
    <property type="component" value="Unassembled WGS sequence"/>
</dbReference>
<organism evidence="3 4">
    <name type="scientific">Mycobacterium pinniadriaticum</name>
    <dbReference type="NCBI Taxonomy" id="2994102"/>
    <lineage>
        <taxon>Bacteria</taxon>
        <taxon>Bacillati</taxon>
        <taxon>Actinomycetota</taxon>
        <taxon>Actinomycetes</taxon>
        <taxon>Mycobacteriales</taxon>
        <taxon>Mycobacteriaceae</taxon>
        <taxon>Mycobacterium</taxon>
    </lineage>
</organism>
<feature type="chain" id="PRO_5046746895" description="PPE family protein" evidence="2">
    <location>
        <begin position="28"/>
        <end position="307"/>
    </location>
</feature>
<comment type="caution">
    <text evidence="3">The sequence shown here is derived from an EMBL/GenBank/DDBJ whole genome shotgun (WGS) entry which is preliminary data.</text>
</comment>